<dbReference type="RefSeq" id="WP_074223895.1">
    <property type="nucleotide sequence ID" value="NZ_FSRC01000001.1"/>
</dbReference>
<dbReference type="Gene3D" id="3.40.50.200">
    <property type="entry name" value="Peptidase S8/S53 domain"/>
    <property type="match status" value="1"/>
</dbReference>
<proteinExistence type="inferred from homology"/>
<keyword evidence="3 5" id="KW-0378">Hydrolase</keyword>
<dbReference type="SUPFAM" id="SSF52743">
    <property type="entry name" value="Subtilisin-like"/>
    <property type="match status" value="1"/>
</dbReference>
<evidence type="ECO:0000256" key="4">
    <source>
        <dbReference type="ARBA" id="ARBA00022825"/>
    </source>
</evidence>
<feature type="active site" description="Charge relay system" evidence="5">
    <location>
        <position position="227"/>
    </location>
</feature>
<accession>A0A1N6DPI1</accession>
<dbReference type="GO" id="GO:0004252">
    <property type="term" value="F:serine-type endopeptidase activity"/>
    <property type="evidence" value="ECO:0007669"/>
    <property type="project" value="UniProtKB-UniRule"/>
</dbReference>
<dbReference type="InterPro" id="IPR050131">
    <property type="entry name" value="Peptidase_S8_subtilisin-like"/>
</dbReference>
<dbReference type="InterPro" id="IPR015500">
    <property type="entry name" value="Peptidase_S8_subtilisin-rel"/>
</dbReference>
<dbReference type="PROSITE" id="PS51892">
    <property type="entry name" value="SUBTILASE"/>
    <property type="match status" value="1"/>
</dbReference>
<evidence type="ECO:0000256" key="3">
    <source>
        <dbReference type="ARBA" id="ARBA00022801"/>
    </source>
</evidence>
<evidence type="ECO:0000256" key="2">
    <source>
        <dbReference type="ARBA" id="ARBA00022670"/>
    </source>
</evidence>
<protein>
    <submittedName>
        <fullName evidence="7">Por secretion system C-terminal sorting domain-containing protein</fullName>
    </submittedName>
</protein>
<dbReference type="InterPro" id="IPR017317">
    <property type="entry name" value="Pept_S8_subtilisin_bacteroid-2"/>
</dbReference>
<feature type="active site" description="Charge relay system" evidence="5">
    <location>
        <position position="186"/>
    </location>
</feature>
<dbReference type="AlphaFoldDB" id="A0A1N6DPI1"/>
<keyword evidence="2 5" id="KW-0645">Protease</keyword>
<name>A0A1N6DPI1_9BACT</name>
<comment type="similarity">
    <text evidence="1 5">Belongs to the peptidase S8 family.</text>
</comment>
<dbReference type="InterPro" id="IPR026444">
    <property type="entry name" value="Secre_tail"/>
</dbReference>
<keyword evidence="8" id="KW-1185">Reference proteome</keyword>
<evidence type="ECO:0000313" key="7">
    <source>
        <dbReference type="EMBL" id="SIN72573.1"/>
    </source>
</evidence>
<dbReference type="STRING" id="226505.SAMN05444394_1218"/>
<dbReference type="CDD" id="cd07493">
    <property type="entry name" value="Peptidases_S8_9"/>
    <property type="match status" value="1"/>
</dbReference>
<dbReference type="OrthoDB" id="9792152at2"/>
<evidence type="ECO:0000256" key="1">
    <source>
        <dbReference type="ARBA" id="ARBA00011073"/>
    </source>
</evidence>
<dbReference type="InterPro" id="IPR000209">
    <property type="entry name" value="Peptidase_S8/S53_dom"/>
</dbReference>
<dbReference type="PRINTS" id="PR00723">
    <property type="entry name" value="SUBTILISIN"/>
</dbReference>
<organism evidence="7 8">
    <name type="scientific">Algoriphagus halophilus</name>
    <dbReference type="NCBI Taxonomy" id="226505"/>
    <lineage>
        <taxon>Bacteria</taxon>
        <taxon>Pseudomonadati</taxon>
        <taxon>Bacteroidota</taxon>
        <taxon>Cytophagia</taxon>
        <taxon>Cytophagales</taxon>
        <taxon>Cyclobacteriaceae</taxon>
        <taxon>Algoriphagus</taxon>
    </lineage>
</organism>
<dbReference type="PANTHER" id="PTHR43806:SF67">
    <property type="entry name" value="EGF-LIKE DOMAIN-CONTAINING PROTEIN"/>
    <property type="match status" value="1"/>
</dbReference>
<dbReference type="PANTHER" id="PTHR43806">
    <property type="entry name" value="PEPTIDASE S8"/>
    <property type="match status" value="1"/>
</dbReference>
<dbReference type="GO" id="GO:0006508">
    <property type="term" value="P:proteolysis"/>
    <property type="evidence" value="ECO:0007669"/>
    <property type="project" value="UniProtKB-KW"/>
</dbReference>
<feature type="active site" description="Charge relay system" evidence="5">
    <location>
        <position position="404"/>
    </location>
</feature>
<evidence type="ECO:0000256" key="5">
    <source>
        <dbReference type="PROSITE-ProRule" id="PRU01240"/>
    </source>
</evidence>
<dbReference type="Proteomes" id="UP000185221">
    <property type="component" value="Unassembled WGS sequence"/>
</dbReference>
<dbReference type="InterPro" id="IPR023828">
    <property type="entry name" value="Peptidase_S8_Ser-AS"/>
</dbReference>
<dbReference type="EMBL" id="FSRC01000001">
    <property type="protein sequence ID" value="SIN72573.1"/>
    <property type="molecule type" value="Genomic_DNA"/>
</dbReference>
<reference evidence="8" key="1">
    <citation type="submission" date="2016-11" db="EMBL/GenBank/DDBJ databases">
        <authorList>
            <person name="Varghese N."/>
            <person name="Submissions S."/>
        </authorList>
    </citation>
    <scope>NUCLEOTIDE SEQUENCE [LARGE SCALE GENOMIC DNA]</scope>
    <source>
        <strain evidence="8">DSM 15292</strain>
    </source>
</reference>
<dbReference type="Pfam" id="PF00082">
    <property type="entry name" value="Peptidase_S8"/>
    <property type="match status" value="1"/>
</dbReference>
<gene>
    <name evidence="7" type="ORF">SAMN05444394_1218</name>
</gene>
<evidence type="ECO:0000313" key="8">
    <source>
        <dbReference type="Proteomes" id="UP000185221"/>
    </source>
</evidence>
<keyword evidence="4 5" id="KW-0720">Serine protease</keyword>
<dbReference type="InterPro" id="IPR036852">
    <property type="entry name" value="Peptidase_S8/S53_dom_sf"/>
</dbReference>
<sequence length="551" mass="60801">MENYKLLFSTILLVGMWFQTHAQDRYAVFFKFKPQKEYSLNQPEQFLSSKALARRAKEGVLPDSLDLPISQKYIDEIANNVQEVLYASKWLNALVLVTDEEGALEIESLPFVERVEMVALGFVPSPNTRIAKKIFATVSLKISLPVNHRKLGTNENPYDFQNSLLRIPEMHEEGFTGKGVMVAVFDAGFPGTDESNALAHLFTNEQIVATKDFVKPWSDHVFTSNQHGTNVLSLIAAKEEGILVSGAPDADYFLAITEEDATEYKVEEYNWVRAAEFADSLGVDIINSSIGYYDFDDPTMNYSPEDLDGKTTVIAQGANIAAQKGILIVNSVGNYGPAETSLVSPSDSEFVLAIGAVDKNLEVSNFSSRGPTSDGRIKPDLTTYGNGVALIKSNGNLGFSNGTSFSAPQITALAAGLWEAKPEWTRAELVENLIRSATQADAQDNELGFGIPNFYDAYFGEVLSVSGEEEIVWKVFPNPLAEDNLTIYFGQGLSAEFAIIDMNGKTLQTAILLRNSPKDPFRTSLQGLEPGFYMVQLQDGQHLKRTKLFRQ</sequence>
<dbReference type="NCBIfam" id="TIGR04183">
    <property type="entry name" value="Por_Secre_tail"/>
    <property type="match status" value="1"/>
</dbReference>
<dbReference type="PIRSF" id="PIRSF037903">
    <property type="entry name" value="Subtilisin_rel_GFO_2223"/>
    <property type="match status" value="1"/>
</dbReference>
<dbReference type="PROSITE" id="PS00138">
    <property type="entry name" value="SUBTILASE_SER"/>
    <property type="match status" value="1"/>
</dbReference>
<evidence type="ECO:0000259" key="6">
    <source>
        <dbReference type="Pfam" id="PF00082"/>
    </source>
</evidence>
<feature type="domain" description="Peptidase S8/S53" evidence="6">
    <location>
        <begin position="177"/>
        <end position="450"/>
    </location>
</feature>